<keyword evidence="3" id="KW-1185">Reference proteome</keyword>
<dbReference type="AlphaFoldDB" id="A0A2T1E092"/>
<dbReference type="RefSeq" id="WP_106258402.1">
    <property type="nucleotide sequence ID" value="NZ_CAWNSW010000166.1"/>
</dbReference>
<protein>
    <submittedName>
        <fullName evidence="2">Uncharacterized protein</fullName>
    </submittedName>
</protein>
<dbReference type="EMBL" id="PVWK01000117">
    <property type="protein sequence ID" value="PSB26034.1"/>
    <property type="molecule type" value="Genomic_DNA"/>
</dbReference>
<evidence type="ECO:0000313" key="3">
    <source>
        <dbReference type="Proteomes" id="UP000239576"/>
    </source>
</evidence>
<sequence length="291" mass="32131">MVGAVERIAQEIAALDKETSAIADAFYSAYSTYLAVLGQAVRQQLILASYHVCTQGYPEAFLRLSYSQRQQLQQRLRTLAQHVQEEIAAQLHKPVAIAPPIDRLALEPVPDTDQSSISAWSPDEPLAIASPPPQSRSLTPTDLAYWREELEHAIVAELKTASHAANRLLQQAQMLPQTLPERILEAATNAEMSDARVGTPNVLNLLVATDDDTVETEPSDEADGRSVMPIIAICLRRSEIEFADPVVAAARSKLRSLFAQLQGLGRDYQKKQHEQSIAEAQAAWRSSWTEE</sequence>
<reference evidence="2 3" key="2">
    <citation type="submission" date="2018-03" db="EMBL/GenBank/DDBJ databases">
        <title>The ancient ancestry and fast evolution of plastids.</title>
        <authorList>
            <person name="Moore K.R."/>
            <person name="Magnabosco C."/>
            <person name="Momper L."/>
            <person name="Gold D.A."/>
            <person name="Bosak T."/>
            <person name="Fournier G.P."/>
        </authorList>
    </citation>
    <scope>NUCLEOTIDE SEQUENCE [LARGE SCALE GENOMIC DNA]</scope>
    <source>
        <strain evidence="2 3">ULC18</strain>
    </source>
</reference>
<organism evidence="2 3">
    <name type="scientific">Stenomitos frigidus ULC18</name>
    <dbReference type="NCBI Taxonomy" id="2107698"/>
    <lineage>
        <taxon>Bacteria</taxon>
        <taxon>Bacillati</taxon>
        <taxon>Cyanobacteriota</taxon>
        <taxon>Cyanophyceae</taxon>
        <taxon>Leptolyngbyales</taxon>
        <taxon>Leptolyngbyaceae</taxon>
        <taxon>Stenomitos</taxon>
    </lineage>
</organism>
<evidence type="ECO:0000313" key="2">
    <source>
        <dbReference type="EMBL" id="PSB26034.1"/>
    </source>
</evidence>
<gene>
    <name evidence="2" type="ORF">C7B82_21285</name>
</gene>
<name>A0A2T1E092_9CYAN</name>
<comment type="caution">
    <text evidence="2">The sequence shown here is derived from an EMBL/GenBank/DDBJ whole genome shotgun (WGS) entry which is preliminary data.</text>
</comment>
<dbReference type="OrthoDB" id="421643at2"/>
<dbReference type="Proteomes" id="UP000239576">
    <property type="component" value="Unassembled WGS sequence"/>
</dbReference>
<reference evidence="3" key="1">
    <citation type="submission" date="2018-02" db="EMBL/GenBank/DDBJ databases">
        <authorList>
            <person name="Moore K."/>
            <person name="Momper L."/>
        </authorList>
    </citation>
    <scope>NUCLEOTIDE SEQUENCE [LARGE SCALE GENOMIC DNA]</scope>
    <source>
        <strain evidence="3">ULC18</strain>
    </source>
</reference>
<feature type="region of interest" description="Disordered" evidence="1">
    <location>
        <begin position="112"/>
        <end position="137"/>
    </location>
</feature>
<evidence type="ECO:0000256" key="1">
    <source>
        <dbReference type="SAM" id="MobiDB-lite"/>
    </source>
</evidence>
<proteinExistence type="predicted"/>
<accession>A0A2T1E092</accession>